<proteinExistence type="predicted"/>
<comment type="caution">
    <text evidence="2">The sequence shown here is derived from an EMBL/GenBank/DDBJ whole genome shotgun (WGS) entry which is preliminary data.</text>
</comment>
<organism evidence="2 3">
    <name type="scientific">Gossypium lobatum</name>
    <dbReference type="NCBI Taxonomy" id="34289"/>
    <lineage>
        <taxon>Eukaryota</taxon>
        <taxon>Viridiplantae</taxon>
        <taxon>Streptophyta</taxon>
        <taxon>Embryophyta</taxon>
        <taxon>Tracheophyta</taxon>
        <taxon>Spermatophyta</taxon>
        <taxon>Magnoliopsida</taxon>
        <taxon>eudicotyledons</taxon>
        <taxon>Gunneridae</taxon>
        <taxon>Pentapetalae</taxon>
        <taxon>rosids</taxon>
        <taxon>malvids</taxon>
        <taxon>Malvales</taxon>
        <taxon>Malvaceae</taxon>
        <taxon>Malvoideae</taxon>
        <taxon>Gossypium</taxon>
    </lineage>
</organism>
<protein>
    <recommendedName>
        <fullName evidence="1">Ycf2 N-terminal domain-containing protein</fullName>
    </recommendedName>
</protein>
<dbReference type="AlphaFoldDB" id="A0A7J8LW09"/>
<dbReference type="EMBL" id="JABEZX010000005">
    <property type="protein sequence ID" value="MBA0556492.1"/>
    <property type="molecule type" value="Genomic_DNA"/>
</dbReference>
<evidence type="ECO:0000259" key="1">
    <source>
        <dbReference type="Pfam" id="PF05695"/>
    </source>
</evidence>
<keyword evidence="3" id="KW-1185">Reference proteome</keyword>
<sequence length="56" mass="6830">MSRLFTEYEKRMNNHILPEEIKEFLGNPTRSIRSFFSNRWSKLHLDLNSTERSTRD</sequence>
<feature type="domain" description="Ycf2 N-terminal" evidence="1">
    <location>
        <begin position="1"/>
        <end position="56"/>
    </location>
</feature>
<name>A0A7J8LW09_9ROSI</name>
<dbReference type="Pfam" id="PF05695">
    <property type="entry name" value="Ycf2"/>
    <property type="match status" value="1"/>
</dbReference>
<evidence type="ECO:0000313" key="3">
    <source>
        <dbReference type="Proteomes" id="UP000593572"/>
    </source>
</evidence>
<dbReference type="InterPro" id="IPR056777">
    <property type="entry name" value="Ycf2_N"/>
</dbReference>
<accession>A0A7J8LW09</accession>
<reference evidence="2 3" key="1">
    <citation type="journal article" date="2019" name="Genome Biol. Evol.">
        <title>Insights into the evolution of the New World diploid cottons (Gossypium, subgenus Houzingenia) based on genome sequencing.</title>
        <authorList>
            <person name="Grover C.E."/>
            <person name="Arick M.A. 2nd"/>
            <person name="Thrash A."/>
            <person name="Conover J.L."/>
            <person name="Sanders W.S."/>
            <person name="Peterson D.G."/>
            <person name="Frelichowski J.E."/>
            <person name="Scheffler J.A."/>
            <person name="Scheffler B.E."/>
            <person name="Wendel J.F."/>
        </authorList>
    </citation>
    <scope>NUCLEOTIDE SEQUENCE [LARGE SCALE GENOMIC DNA]</scope>
    <source>
        <strain evidence="2">157</strain>
        <tissue evidence="2">Leaf</tissue>
    </source>
</reference>
<evidence type="ECO:0000313" key="2">
    <source>
        <dbReference type="EMBL" id="MBA0556492.1"/>
    </source>
</evidence>
<dbReference type="Proteomes" id="UP000593572">
    <property type="component" value="Unassembled WGS sequence"/>
</dbReference>
<gene>
    <name evidence="2" type="ORF">Golob_026588</name>
</gene>